<dbReference type="AlphaFoldDB" id="A0A1L8ZAT6"/>
<evidence type="ECO:0000313" key="2">
    <source>
        <dbReference type="EMBL" id="OJH14854.1"/>
    </source>
</evidence>
<feature type="non-terminal residue" evidence="2">
    <location>
        <position position="61"/>
    </location>
</feature>
<gene>
    <name evidence="2" type="ORF">ER70_06175</name>
</gene>
<proteinExistence type="predicted"/>
<keyword evidence="1" id="KW-0812">Transmembrane</keyword>
<name>A0A1L8ZAT6_BORBI</name>
<comment type="caution">
    <text evidence="2">The sequence shown here is derived from an EMBL/GenBank/DDBJ whole genome shotgun (WGS) entry which is preliminary data.</text>
</comment>
<reference evidence="2" key="2">
    <citation type="submission" date="2015-07" db="EMBL/GenBank/DDBJ databases">
        <authorList>
            <person name="Noorani M."/>
        </authorList>
    </citation>
    <scope>NUCLEOTIDE SEQUENCE</scope>
    <source>
        <strain evidence="2">CO275</strain>
    </source>
</reference>
<evidence type="ECO:0000256" key="1">
    <source>
        <dbReference type="SAM" id="Phobius"/>
    </source>
</evidence>
<feature type="transmembrane region" description="Helical" evidence="1">
    <location>
        <begin position="12"/>
        <end position="31"/>
    </location>
</feature>
<dbReference type="EMBL" id="JNBW01000310">
    <property type="protein sequence ID" value="OJH14854.1"/>
    <property type="molecule type" value="Genomic_DNA"/>
</dbReference>
<keyword evidence="1" id="KW-1133">Transmembrane helix</keyword>
<sequence length="61" mass="7393">MKIFILKNTIYLLINLIFASFFCVSLVNFFSNEHQYNPFVKTNILKNYLQYIGIYKSIERY</sequence>
<reference evidence="2" key="1">
    <citation type="journal article" date="2015" name="Microbiology">
        <title>Similarities in murine infection and immune response to Borrelia bissettii and Borrelia burgdorferi sensu stricto.</title>
        <authorList>
            <person name="Leydet B.F.Jr."/>
            <person name="Liang F.T."/>
        </authorList>
    </citation>
    <scope>NUCLEOTIDE SEQUENCE [LARGE SCALE GENOMIC DNA]</scope>
    <source>
        <strain evidence="2">CO275</strain>
    </source>
</reference>
<organism evidence="2">
    <name type="scientific">Borrelia bissettiae</name>
    <name type="common">Borreliella bissettiae</name>
    <dbReference type="NCBI Taxonomy" id="64897"/>
    <lineage>
        <taxon>Bacteria</taxon>
        <taxon>Pseudomonadati</taxon>
        <taxon>Spirochaetota</taxon>
        <taxon>Spirochaetia</taxon>
        <taxon>Spirochaetales</taxon>
        <taxon>Borreliaceae</taxon>
        <taxon>Borreliella</taxon>
    </lineage>
</organism>
<keyword evidence="1" id="KW-0472">Membrane</keyword>
<accession>A0A1L8ZAT6</accession>
<protein>
    <submittedName>
        <fullName evidence="2">Peptide ABC transporter permease</fullName>
    </submittedName>
</protein>